<dbReference type="GO" id="GO:0006654">
    <property type="term" value="P:phosphatidic acid biosynthetic process"/>
    <property type="evidence" value="ECO:0007669"/>
    <property type="project" value="TreeGrafter"/>
</dbReference>
<protein>
    <recommendedName>
        <fullName evidence="4">1-acyl-sn-glycerol-3-phosphate acyltransferase</fullName>
        <ecNumber evidence="4">2.3.1.51</ecNumber>
    </recommendedName>
</protein>
<feature type="transmembrane region" description="Helical" evidence="6">
    <location>
        <begin position="12"/>
        <end position="39"/>
    </location>
</feature>
<evidence type="ECO:0000256" key="3">
    <source>
        <dbReference type="ARBA" id="ARBA00023315"/>
    </source>
</evidence>
<name>A0A9P8TNH7_WICPI</name>
<feature type="region of interest" description="Disordered" evidence="5">
    <location>
        <begin position="251"/>
        <end position="300"/>
    </location>
</feature>
<reference evidence="8" key="1">
    <citation type="journal article" date="2021" name="Open Biol.">
        <title>Shared evolutionary footprints suggest mitochondrial oxidative damage underlies multiple complex I losses in fungi.</title>
        <authorList>
            <person name="Schikora-Tamarit M.A."/>
            <person name="Marcet-Houben M."/>
            <person name="Nosek J."/>
            <person name="Gabaldon T."/>
        </authorList>
    </citation>
    <scope>NUCLEOTIDE SEQUENCE</scope>
    <source>
        <strain evidence="8">CBS2887</strain>
    </source>
</reference>
<keyword evidence="9" id="KW-1185">Reference proteome</keyword>
<keyword evidence="6" id="KW-1133">Transmembrane helix</keyword>
<dbReference type="PANTHER" id="PTHR10434">
    <property type="entry name" value="1-ACYL-SN-GLYCEROL-3-PHOSPHATE ACYLTRANSFERASE"/>
    <property type="match status" value="1"/>
</dbReference>
<keyword evidence="6" id="KW-0472">Membrane</keyword>
<dbReference type="Pfam" id="PF01553">
    <property type="entry name" value="Acyltransferase"/>
    <property type="match status" value="1"/>
</dbReference>
<comment type="catalytic activity">
    <reaction evidence="4">
        <text>a 1-acyl-sn-glycero-3-phosphate + an acyl-CoA = a 1,2-diacyl-sn-glycero-3-phosphate + CoA</text>
        <dbReference type="Rhea" id="RHEA:19709"/>
        <dbReference type="ChEBI" id="CHEBI:57287"/>
        <dbReference type="ChEBI" id="CHEBI:57970"/>
        <dbReference type="ChEBI" id="CHEBI:58342"/>
        <dbReference type="ChEBI" id="CHEBI:58608"/>
        <dbReference type="EC" id="2.3.1.51"/>
    </reaction>
</comment>
<dbReference type="GO" id="GO:0016020">
    <property type="term" value="C:membrane"/>
    <property type="evidence" value="ECO:0007669"/>
    <property type="project" value="InterPro"/>
</dbReference>
<comment type="similarity">
    <text evidence="1 4">Belongs to the 1-acyl-sn-glycerol-3-phosphate acyltransferase family.</text>
</comment>
<dbReference type="NCBIfam" id="TIGR00530">
    <property type="entry name" value="AGP_acyltrn"/>
    <property type="match status" value="1"/>
</dbReference>
<dbReference type="OrthoDB" id="202234at2759"/>
<gene>
    <name evidence="8" type="ORF">WICPIJ_003851</name>
</gene>
<dbReference type="InterPro" id="IPR002123">
    <property type="entry name" value="Plipid/glycerol_acylTrfase"/>
</dbReference>
<dbReference type="GO" id="GO:0003841">
    <property type="term" value="F:1-acylglycerol-3-phosphate O-acyltransferase activity"/>
    <property type="evidence" value="ECO:0007669"/>
    <property type="project" value="UniProtKB-UniRule"/>
</dbReference>
<sequence length="300" mass="32832">MPSFLQRARFYAKFLFANTVLGGCAIYGFLCSVVLAIAGKSHLSQYSTARVYYYTFSTLLGIRIRLVNGEALEKLPAVIVGNHQSILDILILGRIFPPGCSVTSKKSLSYVPFLGWFMTLSGAFFIDRKNGEAAKKILNDGLENLKKNKRAIFLFAEGKRSYATEPTLLPLKKGAFHMATQAQIPVVPLVASNYSNIYDFDNCVFESGEIVVKVLDPVSTEGLTKDDVNSLTERVQGQMLETVMELGYAKSDVDEPVAEDNATTVAPETTATEDEGVETEDTVLPNTEAGERSSLLSKTP</sequence>
<evidence type="ECO:0000256" key="2">
    <source>
        <dbReference type="ARBA" id="ARBA00022679"/>
    </source>
</evidence>
<feature type="transmembrane region" description="Helical" evidence="6">
    <location>
        <begin position="51"/>
        <end position="68"/>
    </location>
</feature>
<evidence type="ECO:0000313" key="8">
    <source>
        <dbReference type="EMBL" id="KAH3685190.1"/>
    </source>
</evidence>
<dbReference type="EMBL" id="JAEUBG010002103">
    <property type="protein sequence ID" value="KAH3685190.1"/>
    <property type="molecule type" value="Genomic_DNA"/>
</dbReference>
<keyword evidence="4" id="KW-0444">Lipid biosynthesis</keyword>
<dbReference type="CDD" id="cd07989">
    <property type="entry name" value="LPLAT_AGPAT-like"/>
    <property type="match status" value="1"/>
</dbReference>
<evidence type="ECO:0000256" key="6">
    <source>
        <dbReference type="SAM" id="Phobius"/>
    </source>
</evidence>
<evidence type="ECO:0000256" key="1">
    <source>
        <dbReference type="ARBA" id="ARBA00008655"/>
    </source>
</evidence>
<evidence type="ECO:0000256" key="5">
    <source>
        <dbReference type="SAM" id="MobiDB-lite"/>
    </source>
</evidence>
<keyword evidence="4" id="KW-0594">Phospholipid biosynthesis</keyword>
<dbReference type="AlphaFoldDB" id="A0A9P8TNH7"/>
<dbReference type="Proteomes" id="UP000774326">
    <property type="component" value="Unassembled WGS sequence"/>
</dbReference>
<dbReference type="PROSITE" id="PS51257">
    <property type="entry name" value="PROKAR_LIPOPROTEIN"/>
    <property type="match status" value="1"/>
</dbReference>
<dbReference type="EC" id="2.3.1.51" evidence="4"/>
<dbReference type="GO" id="GO:0005783">
    <property type="term" value="C:endoplasmic reticulum"/>
    <property type="evidence" value="ECO:0007669"/>
    <property type="project" value="TreeGrafter"/>
</dbReference>
<keyword evidence="2 4" id="KW-0808">Transferase</keyword>
<comment type="caution">
    <text evidence="8">The sequence shown here is derived from an EMBL/GenBank/DDBJ whole genome shotgun (WGS) entry which is preliminary data.</text>
</comment>
<keyword evidence="3 4" id="KW-0012">Acyltransferase</keyword>
<evidence type="ECO:0000259" key="7">
    <source>
        <dbReference type="SMART" id="SM00563"/>
    </source>
</evidence>
<evidence type="ECO:0000256" key="4">
    <source>
        <dbReference type="RuleBase" id="RU361267"/>
    </source>
</evidence>
<dbReference type="InterPro" id="IPR004552">
    <property type="entry name" value="AGP_acyltrans"/>
</dbReference>
<keyword evidence="4" id="KW-1208">Phospholipid metabolism</keyword>
<accession>A0A9P8TNH7</accession>
<feature type="domain" description="Phospholipid/glycerol acyltransferase" evidence="7">
    <location>
        <begin position="77"/>
        <end position="194"/>
    </location>
</feature>
<evidence type="ECO:0000313" key="9">
    <source>
        <dbReference type="Proteomes" id="UP000774326"/>
    </source>
</evidence>
<keyword evidence="4" id="KW-0443">Lipid metabolism</keyword>
<proteinExistence type="inferred from homology"/>
<organism evidence="8 9">
    <name type="scientific">Wickerhamomyces pijperi</name>
    <name type="common">Yeast</name>
    <name type="synonym">Pichia pijperi</name>
    <dbReference type="NCBI Taxonomy" id="599730"/>
    <lineage>
        <taxon>Eukaryota</taxon>
        <taxon>Fungi</taxon>
        <taxon>Dikarya</taxon>
        <taxon>Ascomycota</taxon>
        <taxon>Saccharomycotina</taxon>
        <taxon>Saccharomycetes</taxon>
        <taxon>Phaffomycetales</taxon>
        <taxon>Wickerhamomycetaceae</taxon>
        <taxon>Wickerhamomyces</taxon>
    </lineage>
</organism>
<comment type="domain">
    <text evidence="4">The HXXXXD motif is essential for acyltransferase activity and may constitute the binding site for the phosphate moiety of the glycerol-3-phosphate.</text>
</comment>
<feature type="compositionally biased region" description="Acidic residues" evidence="5">
    <location>
        <begin position="271"/>
        <end position="281"/>
    </location>
</feature>
<dbReference type="PANTHER" id="PTHR10434:SF11">
    <property type="entry name" value="1-ACYL-SN-GLYCEROL-3-PHOSPHATE ACYLTRANSFERASE"/>
    <property type="match status" value="1"/>
</dbReference>
<keyword evidence="6" id="KW-0812">Transmembrane</keyword>
<dbReference type="SUPFAM" id="SSF69593">
    <property type="entry name" value="Glycerol-3-phosphate (1)-acyltransferase"/>
    <property type="match status" value="1"/>
</dbReference>
<feature type="transmembrane region" description="Helical" evidence="6">
    <location>
        <begin position="108"/>
        <end position="126"/>
    </location>
</feature>
<reference evidence="8" key="2">
    <citation type="submission" date="2021-01" db="EMBL/GenBank/DDBJ databases">
        <authorList>
            <person name="Schikora-Tamarit M.A."/>
        </authorList>
    </citation>
    <scope>NUCLEOTIDE SEQUENCE</scope>
    <source>
        <strain evidence="8">CBS2887</strain>
    </source>
</reference>
<dbReference type="SMART" id="SM00563">
    <property type="entry name" value="PlsC"/>
    <property type="match status" value="1"/>
</dbReference>